<feature type="signal peptide" evidence="6">
    <location>
        <begin position="1"/>
        <end position="18"/>
    </location>
</feature>
<keyword evidence="9" id="KW-1185">Reference proteome</keyword>
<dbReference type="OrthoDB" id="6484170at2759"/>
<comment type="caution">
    <text evidence="5">Lacks conserved residue(s) required for the propagation of feature annotation.</text>
</comment>
<protein>
    <recommendedName>
        <fullName evidence="7">Vitellogenin domain-containing protein</fullName>
    </recommendedName>
</protein>
<dbReference type="InterPro" id="IPR011030">
    <property type="entry name" value="Lipovitellin_superhlx_dom"/>
</dbReference>
<name>A0A433TKT8_ELYCH</name>
<dbReference type="Pfam" id="PF01347">
    <property type="entry name" value="Vitellogenin_N"/>
    <property type="match status" value="1"/>
</dbReference>
<keyword evidence="3" id="KW-1015">Disulfide bond</keyword>
<reference evidence="8 9" key="1">
    <citation type="submission" date="2019-01" db="EMBL/GenBank/DDBJ databases">
        <title>A draft genome assembly of the solar-powered sea slug Elysia chlorotica.</title>
        <authorList>
            <person name="Cai H."/>
            <person name="Li Q."/>
            <person name="Fang X."/>
            <person name="Li J."/>
            <person name="Curtis N.E."/>
            <person name="Altenburger A."/>
            <person name="Shibata T."/>
            <person name="Feng M."/>
            <person name="Maeda T."/>
            <person name="Schwartz J.A."/>
            <person name="Shigenobu S."/>
            <person name="Lundholm N."/>
            <person name="Nishiyama T."/>
            <person name="Yang H."/>
            <person name="Hasebe M."/>
            <person name="Li S."/>
            <person name="Pierce S.K."/>
            <person name="Wang J."/>
        </authorList>
    </citation>
    <scope>NUCLEOTIDE SEQUENCE [LARGE SCALE GENOMIC DNA]</scope>
    <source>
        <strain evidence="8">EC2010</strain>
        <tissue evidence="8">Whole organism of an adult</tissue>
    </source>
</reference>
<dbReference type="SMART" id="SM00638">
    <property type="entry name" value="LPD_N"/>
    <property type="match status" value="1"/>
</dbReference>
<comment type="caution">
    <text evidence="8">The sequence shown here is derived from an EMBL/GenBank/DDBJ whole genome shotgun (WGS) entry which is preliminary data.</text>
</comment>
<feature type="domain" description="Vitellogenin" evidence="7">
    <location>
        <begin position="42"/>
        <end position="662"/>
    </location>
</feature>
<evidence type="ECO:0000256" key="2">
    <source>
        <dbReference type="ARBA" id="ARBA00022761"/>
    </source>
</evidence>
<dbReference type="InterPro" id="IPR001747">
    <property type="entry name" value="Vitellogenin_N"/>
</dbReference>
<evidence type="ECO:0000256" key="1">
    <source>
        <dbReference type="ARBA" id="ARBA00022729"/>
    </source>
</evidence>
<sequence>MVAAAILFFFAVVPASLSNPLAAPRFRDQCSDHCTASSNFNYETGKTYEYDYEVLTTTSMHGASDDQAQIKVTATANIHVISKCEMALTLSSVQIKHTSPDRSQLTAADDWTFKAALERNALRFSFQDGLVDDVCPSDQDEATSLNFKRGVLSAFQNSMTQHAQEETMREIDVSGACPTEYSIHQRGWKATQFTKVKDLLGCTDRQRFTTALQATPFRAPDAIQSLPLLKGDQKCTQTVSKQGHVTLTQCMESLVFRPFSKKESGARTHTSQTLSHVNIRPGITAQTDDVNRHTSLVFEHDTGSSSDGQTMYETREKLAELCRITVEEIPAEVPSLFTDMVYLMRRLTGAEFMSIAEGVLRGNMCDNNKDRAKKFFYDAIPMVGTSSSVQVMVELLLSGDVSGAQAQLWLKSLHFLPDATEEMVVHAKRLVLSDELRMSALLPVTTLVSHYCKKSPDCSSNDNVKLITDAIETILGGDCQSSEQGLVLMALRSVGNLGFADHLVRSLEECAKKEDLPTITRVTALQAYRGVTCAVTRRTPMGIFLDKGEDSEIRIAAYLAVMGCPNENVLARVKQQLEREEVNQVGSFVWTHLTNLQETSILHKQGIRQILDDEQLKKAFDMDKRKFSRNYEVSYFSENFGLGGSAESNLVWSEKSFVPRSAMLNITVDILGHTVNLLEVGGRVQGVEGLLQEVIGNSKFFKGGEPASGNKHYAARCAKQHKMKKMNEKFGVNKDDMTASVYLRLFGNEFGYRHFTESELTGIKEELQVDDLLKTLAKGRELSWTQSALFLDSTMHVPTVAGMALALSCNGTTTMDLRAQGKLDLQQMSLKKLVAKLDVRP</sequence>
<gene>
    <name evidence="8" type="ORF">EGW08_010024</name>
</gene>
<dbReference type="Gene3D" id="2.20.50.20">
    <property type="entry name" value="Lipovitellin. Chain A, domain 3"/>
    <property type="match status" value="1"/>
</dbReference>
<feature type="chain" id="PRO_5019496910" description="Vitellogenin domain-containing protein" evidence="6">
    <location>
        <begin position="19"/>
        <end position="841"/>
    </location>
</feature>
<evidence type="ECO:0000256" key="3">
    <source>
        <dbReference type="ARBA" id="ARBA00023157"/>
    </source>
</evidence>
<dbReference type="InterPro" id="IPR015819">
    <property type="entry name" value="Lipid_transp_b-sht_shell"/>
</dbReference>
<evidence type="ECO:0000259" key="7">
    <source>
        <dbReference type="PROSITE" id="PS51211"/>
    </source>
</evidence>
<dbReference type="SUPFAM" id="SSF56968">
    <property type="entry name" value="Lipovitellin-phosvitin complex, beta-sheet shell regions"/>
    <property type="match status" value="2"/>
</dbReference>
<dbReference type="Gene3D" id="1.25.10.20">
    <property type="entry name" value="Vitellinogen, superhelical"/>
    <property type="match status" value="1"/>
</dbReference>
<dbReference type="Gene3D" id="2.20.80.10">
    <property type="entry name" value="Lipovitellin-phosvitin complex, chain A, domain 4"/>
    <property type="match status" value="1"/>
</dbReference>
<dbReference type="InterPro" id="IPR015817">
    <property type="entry name" value="Vitellinogen_open_b-sht_sub1"/>
</dbReference>
<keyword evidence="1 6" id="KW-0732">Signal</keyword>
<organism evidence="8 9">
    <name type="scientific">Elysia chlorotica</name>
    <name type="common">Eastern emerald elysia</name>
    <name type="synonym">Sea slug</name>
    <dbReference type="NCBI Taxonomy" id="188477"/>
    <lineage>
        <taxon>Eukaryota</taxon>
        <taxon>Metazoa</taxon>
        <taxon>Spiralia</taxon>
        <taxon>Lophotrochozoa</taxon>
        <taxon>Mollusca</taxon>
        <taxon>Gastropoda</taxon>
        <taxon>Heterobranchia</taxon>
        <taxon>Euthyneura</taxon>
        <taxon>Panpulmonata</taxon>
        <taxon>Sacoglossa</taxon>
        <taxon>Placobranchoidea</taxon>
        <taxon>Plakobranchidae</taxon>
        <taxon>Elysia</taxon>
    </lineage>
</organism>
<dbReference type="InterPro" id="IPR015816">
    <property type="entry name" value="Vitellinogen_b-sht_N"/>
</dbReference>
<accession>A0A433TKT8</accession>
<dbReference type="SMART" id="SM01169">
    <property type="entry name" value="DUF1943"/>
    <property type="match status" value="1"/>
</dbReference>
<dbReference type="Proteomes" id="UP000271974">
    <property type="component" value="Unassembled WGS sequence"/>
</dbReference>
<proteinExistence type="predicted"/>
<dbReference type="GO" id="GO:0005319">
    <property type="term" value="F:lipid transporter activity"/>
    <property type="evidence" value="ECO:0007669"/>
    <property type="project" value="InterPro"/>
</dbReference>
<dbReference type="PANTHER" id="PTHR23345">
    <property type="entry name" value="VITELLOGENIN-RELATED"/>
    <property type="match status" value="1"/>
</dbReference>
<evidence type="ECO:0000256" key="5">
    <source>
        <dbReference type="PROSITE-ProRule" id="PRU00557"/>
    </source>
</evidence>
<dbReference type="InterPro" id="IPR015255">
    <property type="entry name" value="Vitellinogen_open_b-sht"/>
</dbReference>
<evidence type="ECO:0000313" key="9">
    <source>
        <dbReference type="Proteomes" id="UP000271974"/>
    </source>
</evidence>
<dbReference type="InterPro" id="IPR050733">
    <property type="entry name" value="Vitellogenin/Apolipophorin"/>
</dbReference>
<evidence type="ECO:0000256" key="6">
    <source>
        <dbReference type="SAM" id="SignalP"/>
    </source>
</evidence>
<dbReference type="EMBL" id="RQTK01000297">
    <property type="protein sequence ID" value="RUS82210.1"/>
    <property type="molecule type" value="Genomic_DNA"/>
</dbReference>
<dbReference type="GO" id="GO:0045735">
    <property type="term" value="F:nutrient reservoir activity"/>
    <property type="evidence" value="ECO:0007669"/>
    <property type="project" value="UniProtKB-KW"/>
</dbReference>
<evidence type="ECO:0000256" key="4">
    <source>
        <dbReference type="ARBA" id="ARBA00023180"/>
    </source>
</evidence>
<dbReference type="Gene3D" id="2.30.230.10">
    <property type="entry name" value="Lipovitellin, beta-sheet shell regions, chain A"/>
    <property type="match status" value="1"/>
</dbReference>
<dbReference type="PANTHER" id="PTHR23345:SF15">
    <property type="entry name" value="VITELLOGENIN 1-RELATED"/>
    <property type="match status" value="1"/>
</dbReference>
<keyword evidence="2" id="KW-0758">Storage protein</keyword>
<dbReference type="STRING" id="188477.A0A433TKT8"/>
<keyword evidence="4" id="KW-0325">Glycoprotein</keyword>
<feature type="non-terminal residue" evidence="8">
    <location>
        <position position="841"/>
    </location>
</feature>
<evidence type="ECO:0000313" key="8">
    <source>
        <dbReference type="EMBL" id="RUS82210.1"/>
    </source>
</evidence>
<dbReference type="AlphaFoldDB" id="A0A433TKT8"/>
<dbReference type="SUPFAM" id="SSF48431">
    <property type="entry name" value="Lipovitellin-phosvitin complex, superhelical domain"/>
    <property type="match status" value="1"/>
</dbReference>
<dbReference type="Pfam" id="PF09172">
    <property type="entry name" value="Vit_open_b-sht"/>
    <property type="match status" value="1"/>
</dbReference>
<dbReference type="PROSITE" id="PS51211">
    <property type="entry name" value="VITELLOGENIN"/>
    <property type="match status" value="1"/>
</dbReference>